<evidence type="ECO:0000256" key="1">
    <source>
        <dbReference type="SAM" id="Phobius"/>
    </source>
</evidence>
<evidence type="ECO:0000313" key="3">
    <source>
        <dbReference type="Proteomes" id="UP000199126"/>
    </source>
</evidence>
<feature type="transmembrane region" description="Helical" evidence="1">
    <location>
        <begin position="363"/>
        <end position="383"/>
    </location>
</feature>
<dbReference type="Proteomes" id="UP000199126">
    <property type="component" value="Unassembled WGS sequence"/>
</dbReference>
<name>A0A1H8T8I3_9EURY</name>
<feature type="transmembrane region" description="Helical" evidence="1">
    <location>
        <begin position="331"/>
        <end position="351"/>
    </location>
</feature>
<keyword evidence="1" id="KW-0812">Transmembrane</keyword>
<keyword evidence="1" id="KW-0472">Membrane</keyword>
<accession>A0A1H8T8I3</accession>
<dbReference type="RefSeq" id="WP_089824872.1">
    <property type="nucleotide sequence ID" value="NZ_FODV01000006.1"/>
</dbReference>
<dbReference type="OrthoDB" id="343201at2157"/>
<reference evidence="3" key="1">
    <citation type="submission" date="2016-10" db="EMBL/GenBank/DDBJ databases">
        <authorList>
            <person name="Varghese N."/>
            <person name="Submissions S."/>
        </authorList>
    </citation>
    <scope>NUCLEOTIDE SEQUENCE [LARGE SCALE GENOMIC DNA]</scope>
    <source>
        <strain evidence="3">CGMCC 1.10121</strain>
    </source>
</reference>
<evidence type="ECO:0000313" key="2">
    <source>
        <dbReference type="EMBL" id="SEO87191.1"/>
    </source>
</evidence>
<gene>
    <name evidence="2" type="ORF">SAMN04487948_10681</name>
</gene>
<keyword evidence="3" id="KW-1185">Reference proteome</keyword>
<feature type="transmembrane region" description="Helical" evidence="1">
    <location>
        <begin position="419"/>
        <end position="436"/>
    </location>
</feature>
<proteinExistence type="predicted"/>
<feature type="transmembrane region" description="Helical" evidence="1">
    <location>
        <begin position="389"/>
        <end position="407"/>
    </location>
</feature>
<dbReference type="AlphaFoldDB" id="A0A1H8T8I3"/>
<organism evidence="2 3">
    <name type="scientific">Halogranum amylolyticum</name>
    <dbReference type="NCBI Taxonomy" id="660520"/>
    <lineage>
        <taxon>Archaea</taxon>
        <taxon>Methanobacteriati</taxon>
        <taxon>Methanobacteriota</taxon>
        <taxon>Stenosarchaea group</taxon>
        <taxon>Halobacteria</taxon>
        <taxon>Halobacteriales</taxon>
        <taxon>Haloferacaceae</taxon>
    </lineage>
</organism>
<dbReference type="EMBL" id="FODV01000006">
    <property type="protein sequence ID" value="SEO87191.1"/>
    <property type="molecule type" value="Genomic_DNA"/>
</dbReference>
<keyword evidence="1" id="KW-1133">Transmembrane helix</keyword>
<sequence length="438" mass="48057">MDGNTRHRLLAVGLCCYLLVVVALLGPLADVGASAAPPTPAADEQMVPAAADERGRAEPNVKFVRVYVNGSTRLWPYTSRGQDFETLTLPINVVFREDAGTVRRLLAASTADSDSQWRTTTPDNETVVLNGTRTRWADSDGARRYTYVHTESGGRWLDETYQLHDGTYFGTRYHLRLYDGGSKNRPWTAVQAHHEHWDWFRLRHTVGSLARAQQHVEQDFYGTRYLGDIERERYANGGIMDADGWVTIIDLVDWTFGGPQFALAPAALGLLAAVSDRWDTVRETVRESVVTERLTGHHVGLFVTMAGLPLAVRLASITLEQETPLASSPKVIAALFFPVIAFGIPIVAGILGEHLRADDGFVVAALGLGLGFLLDYSFLQLTALPIEVVLHRLTLLFAVGLIAAGGVRLSDDVVARHGYTLVGASLWMAALFWSLSGF</sequence>
<protein>
    <submittedName>
        <fullName evidence="2">Uncharacterized protein</fullName>
    </submittedName>
</protein>